<protein>
    <submittedName>
        <fullName evidence="2">Uncharacterized protein</fullName>
    </submittedName>
</protein>
<dbReference type="AlphaFoldDB" id="A0A7R9ESM4"/>
<reference evidence="2" key="1">
    <citation type="submission" date="2020-11" db="EMBL/GenBank/DDBJ databases">
        <authorList>
            <person name="Tran Van P."/>
        </authorList>
    </citation>
    <scope>NUCLEOTIDE SEQUENCE</scope>
</reference>
<sequence>MRGGRVENHNGKTTLPSVHPTKIRTSDLPVIGRLVYCEISALDHSSTEVGSGHGDLTNKYSSSDTLPSLLSGHDPLSEFLATAPEVLGSILSVSRCFCEAVGLERAQTQPPSYYLFRSDAVILTSPHSSRDAEPGFAGMLAALRAVRRPARWCVRGLREPMSALSGKPSGIDAGSCLDLGQTPPNSGTVGPGLYITPRESQIVDVCVCRIPFLAICSQHATGCIDSPGPRSRALGPVSHKPHVTVQCGYGGREGESCPWLAATPRAAWNSRSELVLISPEKLAGTFSYSHRLIEELLHGQNGLAIHCAKGALALSSASLKPILWDDGREGERRGVASQPTRVSFRSNKNRWITETVDGASYRTDLSDLHQTKFPELLSYSSPMASLVLTDSSQLTSDNQQLDLRVHVIAGCDQYRTGARARAGTRVYTTGFSVERDLIREETGACGHKW</sequence>
<evidence type="ECO:0000313" key="2">
    <source>
        <dbReference type="EMBL" id="CAD7440253.1"/>
    </source>
</evidence>
<evidence type="ECO:0000256" key="1">
    <source>
        <dbReference type="SAM" id="MobiDB-lite"/>
    </source>
</evidence>
<feature type="region of interest" description="Disordered" evidence="1">
    <location>
        <begin position="1"/>
        <end position="20"/>
    </location>
</feature>
<dbReference type="EMBL" id="OD564922">
    <property type="protein sequence ID" value="CAD7440253.1"/>
    <property type="molecule type" value="Genomic_DNA"/>
</dbReference>
<proteinExistence type="predicted"/>
<gene>
    <name evidence="2" type="ORF">TBIB3V08_LOCUS2776</name>
</gene>
<organism evidence="2">
    <name type="scientific">Timema bartmani</name>
    <dbReference type="NCBI Taxonomy" id="61472"/>
    <lineage>
        <taxon>Eukaryota</taxon>
        <taxon>Metazoa</taxon>
        <taxon>Ecdysozoa</taxon>
        <taxon>Arthropoda</taxon>
        <taxon>Hexapoda</taxon>
        <taxon>Insecta</taxon>
        <taxon>Pterygota</taxon>
        <taxon>Neoptera</taxon>
        <taxon>Polyneoptera</taxon>
        <taxon>Phasmatodea</taxon>
        <taxon>Timematodea</taxon>
        <taxon>Timematoidea</taxon>
        <taxon>Timematidae</taxon>
        <taxon>Timema</taxon>
    </lineage>
</organism>
<accession>A0A7R9ESM4</accession>
<name>A0A7R9ESM4_9NEOP</name>
<feature type="compositionally biased region" description="Basic and acidic residues" evidence="1">
    <location>
        <begin position="1"/>
        <end position="10"/>
    </location>
</feature>